<keyword evidence="1" id="KW-0472">Membrane</keyword>
<reference evidence="2 3" key="1">
    <citation type="submission" date="2020-08" db="EMBL/GenBank/DDBJ databases">
        <title>Genome public.</title>
        <authorList>
            <person name="Liu C."/>
            <person name="Sun Q."/>
        </authorList>
    </citation>
    <scope>NUCLEOTIDE SEQUENCE [LARGE SCALE GENOMIC DNA]</scope>
    <source>
        <strain evidence="2 3">NSJ-36</strain>
    </source>
</reference>
<evidence type="ECO:0000313" key="3">
    <source>
        <dbReference type="Proteomes" id="UP000647235"/>
    </source>
</evidence>
<sequence>MKGWLLLVVSIFTAGIGMLVVGLPGGELTDAALMGGAIIGFLAPSIVYLGNHLK</sequence>
<dbReference type="RefSeq" id="WP_021860271.1">
    <property type="nucleotide sequence ID" value="NZ_JACOOY010000004.1"/>
</dbReference>
<dbReference type="EMBL" id="JACOOY010000004">
    <property type="protein sequence ID" value="MBC5664587.1"/>
    <property type="molecule type" value="Genomic_DNA"/>
</dbReference>
<keyword evidence="1" id="KW-1133">Transmembrane helix</keyword>
<dbReference type="Proteomes" id="UP000647235">
    <property type="component" value="Unassembled WGS sequence"/>
</dbReference>
<name>A0ABR7EUB8_9FIRM</name>
<accession>A0ABR7EUB8</accession>
<protein>
    <submittedName>
        <fullName evidence="2">Uncharacterized protein</fullName>
    </submittedName>
</protein>
<keyword evidence="3" id="KW-1185">Reference proteome</keyword>
<evidence type="ECO:0000256" key="1">
    <source>
        <dbReference type="SAM" id="Phobius"/>
    </source>
</evidence>
<comment type="caution">
    <text evidence="2">The sequence shown here is derived from an EMBL/GenBank/DDBJ whole genome shotgun (WGS) entry which is preliminary data.</text>
</comment>
<proteinExistence type="predicted"/>
<feature type="transmembrane region" description="Helical" evidence="1">
    <location>
        <begin position="32"/>
        <end position="50"/>
    </location>
</feature>
<evidence type="ECO:0000313" key="2">
    <source>
        <dbReference type="EMBL" id="MBC5664587.1"/>
    </source>
</evidence>
<organism evidence="2 3">
    <name type="scientific">Dorea hominis</name>
    <dbReference type="NCBI Taxonomy" id="2763040"/>
    <lineage>
        <taxon>Bacteria</taxon>
        <taxon>Bacillati</taxon>
        <taxon>Bacillota</taxon>
        <taxon>Clostridia</taxon>
        <taxon>Lachnospirales</taxon>
        <taxon>Lachnospiraceae</taxon>
        <taxon>Dorea</taxon>
    </lineage>
</organism>
<keyword evidence="1" id="KW-0812">Transmembrane</keyword>
<gene>
    <name evidence="2" type="ORF">H8S07_04735</name>
</gene>